<evidence type="ECO:0000313" key="3">
    <source>
        <dbReference type="Proteomes" id="UP000027341"/>
    </source>
</evidence>
<name>A0A066ZW95_HYDMR</name>
<protein>
    <recommendedName>
        <fullName evidence="4">SoxXA-binding protein</fullName>
    </recommendedName>
</protein>
<dbReference type="PROSITE" id="PS51257">
    <property type="entry name" value="PROKAR_LIPOPROTEIN"/>
    <property type="match status" value="1"/>
</dbReference>
<keyword evidence="3" id="KW-1185">Reference proteome</keyword>
<dbReference type="AlphaFoldDB" id="A0A066ZW95"/>
<dbReference type="EMBL" id="JMIU01000001">
    <property type="protein sequence ID" value="KDN96554.1"/>
    <property type="molecule type" value="Genomic_DNA"/>
</dbReference>
<accession>A0A066ZW95</accession>
<evidence type="ECO:0000256" key="1">
    <source>
        <dbReference type="SAM" id="SignalP"/>
    </source>
</evidence>
<organism evidence="2 3">
    <name type="scientific">Hydrogenovibrio marinus</name>
    <dbReference type="NCBI Taxonomy" id="28885"/>
    <lineage>
        <taxon>Bacteria</taxon>
        <taxon>Pseudomonadati</taxon>
        <taxon>Pseudomonadota</taxon>
        <taxon>Gammaproteobacteria</taxon>
        <taxon>Thiotrichales</taxon>
        <taxon>Piscirickettsiaceae</taxon>
        <taxon>Hydrogenovibrio</taxon>
    </lineage>
</organism>
<dbReference type="Proteomes" id="UP000027341">
    <property type="component" value="Unassembled WGS sequence"/>
</dbReference>
<gene>
    <name evidence="2" type="ORF">EI16_09870</name>
</gene>
<reference evidence="2 3" key="1">
    <citation type="submission" date="2014-04" db="EMBL/GenBank/DDBJ databases">
        <title>Draft genome sequence of Hydrogenovibrio marinus MH-110, a model organism for aerobic H2 metabolism.</title>
        <authorList>
            <person name="Cha H.J."/>
            <person name="Jo B.H."/>
            <person name="Hwang B.H."/>
        </authorList>
    </citation>
    <scope>NUCLEOTIDE SEQUENCE [LARGE SCALE GENOMIC DNA]</scope>
    <source>
        <strain evidence="2 3">MH-110</strain>
    </source>
</reference>
<sequence>MKKLFVGAAVITTLTLGACSSMPSKSMSYDDVVAQATAQHAKAKKMGDVWQQKKMKQPYVDTYLAEAAEAKKKGDDAKAMELAQEALKTANAEVNQMEKYADLQPAWIPNK</sequence>
<proteinExistence type="predicted"/>
<feature type="chain" id="PRO_5001632584" description="SoxXA-binding protein" evidence="1">
    <location>
        <begin position="19"/>
        <end position="111"/>
    </location>
</feature>
<feature type="signal peptide" evidence="1">
    <location>
        <begin position="1"/>
        <end position="18"/>
    </location>
</feature>
<keyword evidence="1" id="KW-0732">Signal</keyword>
<evidence type="ECO:0008006" key="4">
    <source>
        <dbReference type="Google" id="ProtNLM"/>
    </source>
</evidence>
<comment type="caution">
    <text evidence="2">The sequence shown here is derived from an EMBL/GenBank/DDBJ whole genome shotgun (WGS) entry which is preliminary data.</text>
</comment>
<dbReference type="RefSeq" id="WP_029912937.1">
    <property type="nucleotide sequence ID" value="NZ_AP020335.1"/>
</dbReference>
<evidence type="ECO:0000313" key="2">
    <source>
        <dbReference type="EMBL" id="KDN96554.1"/>
    </source>
</evidence>